<dbReference type="PANTHER" id="PTHR43877">
    <property type="entry name" value="AMINOALKYLPHOSPHONATE N-ACETYLTRANSFERASE-RELATED-RELATED"/>
    <property type="match status" value="1"/>
</dbReference>
<dbReference type="PANTHER" id="PTHR43877:SF8">
    <property type="entry name" value="N-ACETYLGLUTAMATE SYNTHASE-RELATED"/>
    <property type="match status" value="1"/>
</dbReference>
<dbReference type="PROSITE" id="PS51186">
    <property type="entry name" value="GNAT"/>
    <property type="match status" value="1"/>
</dbReference>
<gene>
    <name evidence="4" type="ORF">GCM10008021_08490</name>
</gene>
<dbReference type="InterPro" id="IPR016181">
    <property type="entry name" value="Acyl_CoA_acyltransferase"/>
</dbReference>
<dbReference type="CDD" id="cd04301">
    <property type="entry name" value="NAT_SF"/>
    <property type="match status" value="1"/>
</dbReference>
<dbReference type="InterPro" id="IPR050832">
    <property type="entry name" value="Bact_Acetyltransf"/>
</dbReference>
<dbReference type="Gene3D" id="3.40.630.30">
    <property type="match status" value="1"/>
</dbReference>
<dbReference type="Proteomes" id="UP000630135">
    <property type="component" value="Unassembled WGS sequence"/>
</dbReference>
<accession>A0ABQ2PVG2</accession>
<feature type="domain" description="N-acetyltransferase" evidence="3">
    <location>
        <begin position="17"/>
        <end position="165"/>
    </location>
</feature>
<dbReference type="InterPro" id="IPR000182">
    <property type="entry name" value="GNAT_dom"/>
</dbReference>
<name>A0ABQ2PVG2_9DEIO</name>
<dbReference type="GeneID" id="59166586"/>
<organism evidence="4 5">
    <name type="scientific">Deinococcus wulumuqiensis</name>
    <dbReference type="NCBI Taxonomy" id="980427"/>
    <lineage>
        <taxon>Bacteria</taxon>
        <taxon>Thermotogati</taxon>
        <taxon>Deinococcota</taxon>
        <taxon>Deinococci</taxon>
        <taxon>Deinococcales</taxon>
        <taxon>Deinococcaceae</taxon>
        <taxon>Deinococcus</taxon>
    </lineage>
</organism>
<evidence type="ECO:0000313" key="4">
    <source>
        <dbReference type="EMBL" id="GGP29198.1"/>
    </source>
</evidence>
<evidence type="ECO:0000313" key="5">
    <source>
        <dbReference type="Proteomes" id="UP000630135"/>
    </source>
</evidence>
<dbReference type="Pfam" id="PF00583">
    <property type="entry name" value="Acetyltransf_1"/>
    <property type="match status" value="2"/>
</dbReference>
<evidence type="ECO:0000259" key="3">
    <source>
        <dbReference type="PROSITE" id="PS51186"/>
    </source>
</evidence>
<sequence>MAAFSPPVPFDPAAASPGQRLAVGQLLAACYALAYPQDPPLLPEREAEGLLQPAPDEATDHFVVWDGDTALAYASLRSSRSQNLHKARAQLLVHPDWRRRGLGRALAGVLGAHARTQGKTAVTFFTINFAPAGEPFARSLGARVVLENRTSRLDLGAVSPELLRDWQRRPAEDPYRLHLWDTVPDEYLPRAADLMMVMNTAPRADAGEEDWIVTPEMVRGWEAEVAAAGERRLLLAAEDTRTGELAAYTEIFWSPERAALVYQGATAVRPAARGQKLGKWLKAAMLDAVRAECPGALWVRTNNAEENAAMLAINVQLGFQPWAQTLEWQLGGQG</sequence>
<comment type="caution">
    <text evidence="4">The sequence shown here is derived from an EMBL/GenBank/DDBJ whole genome shotgun (WGS) entry which is preliminary data.</text>
</comment>
<keyword evidence="1" id="KW-0808">Transferase</keyword>
<dbReference type="EMBL" id="BMLZ01000007">
    <property type="protein sequence ID" value="GGP29198.1"/>
    <property type="molecule type" value="Genomic_DNA"/>
</dbReference>
<keyword evidence="5" id="KW-1185">Reference proteome</keyword>
<dbReference type="RefSeq" id="WP_025566811.1">
    <property type="nucleotide sequence ID" value="NZ_BMLZ01000007.1"/>
</dbReference>
<keyword evidence="2" id="KW-0012">Acyltransferase</keyword>
<dbReference type="SUPFAM" id="SSF55729">
    <property type="entry name" value="Acyl-CoA N-acyltransferases (Nat)"/>
    <property type="match status" value="2"/>
</dbReference>
<evidence type="ECO:0000256" key="2">
    <source>
        <dbReference type="ARBA" id="ARBA00023315"/>
    </source>
</evidence>
<protein>
    <submittedName>
        <fullName evidence="4">GNAT family N-acetyltransferase</fullName>
    </submittedName>
</protein>
<reference evidence="5" key="1">
    <citation type="journal article" date="2019" name="Int. J. Syst. Evol. Microbiol.">
        <title>The Global Catalogue of Microorganisms (GCM) 10K type strain sequencing project: providing services to taxonomists for standard genome sequencing and annotation.</title>
        <authorList>
            <consortium name="The Broad Institute Genomics Platform"/>
            <consortium name="The Broad Institute Genome Sequencing Center for Infectious Disease"/>
            <person name="Wu L."/>
            <person name="Ma J."/>
        </authorList>
    </citation>
    <scope>NUCLEOTIDE SEQUENCE [LARGE SCALE GENOMIC DNA]</scope>
    <source>
        <strain evidence="5">CGMCC 1.8884</strain>
    </source>
</reference>
<proteinExistence type="predicted"/>
<evidence type="ECO:0000256" key="1">
    <source>
        <dbReference type="ARBA" id="ARBA00022679"/>
    </source>
</evidence>